<feature type="transmembrane region" description="Helical" evidence="6">
    <location>
        <begin position="422"/>
        <end position="442"/>
    </location>
</feature>
<dbReference type="PROSITE" id="PS51257">
    <property type="entry name" value="PROKAR_LIPOPROTEIN"/>
    <property type="match status" value="1"/>
</dbReference>
<feature type="domain" description="ABC3 transporter permease C-terminal" evidence="7">
    <location>
        <begin position="287"/>
        <end position="399"/>
    </location>
</feature>
<evidence type="ECO:0000256" key="5">
    <source>
        <dbReference type="ARBA" id="ARBA00023136"/>
    </source>
</evidence>
<evidence type="ECO:0000256" key="6">
    <source>
        <dbReference type="SAM" id="Phobius"/>
    </source>
</evidence>
<gene>
    <name evidence="9" type="ORF">KT71_06007</name>
</gene>
<dbReference type="PANTHER" id="PTHR30572">
    <property type="entry name" value="MEMBRANE COMPONENT OF TRANSPORTER-RELATED"/>
    <property type="match status" value="1"/>
</dbReference>
<feature type="domain" description="ABC3 transporter permease C-terminal" evidence="7">
    <location>
        <begin position="690"/>
        <end position="800"/>
    </location>
</feature>
<feature type="transmembrane region" description="Helical" evidence="6">
    <location>
        <begin position="336"/>
        <end position="354"/>
    </location>
</feature>
<proteinExistence type="predicted"/>
<comment type="subcellular location">
    <subcellularLocation>
        <location evidence="1">Cell membrane</location>
        <topology evidence="1">Multi-pass membrane protein</topology>
    </subcellularLocation>
</comment>
<keyword evidence="3 6" id="KW-0812">Transmembrane</keyword>
<evidence type="ECO:0000256" key="3">
    <source>
        <dbReference type="ARBA" id="ARBA00022692"/>
    </source>
</evidence>
<keyword evidence="10" id="KW-1185">Reference proteome</keyword>
<dbReference type="GO" id="GO:0005886">
    <property type="term" value="C:plasma membrane"/>
    <property type="evidence" value="ECO:0007669"/>
    <property type="project" value="UniProtKB-SubCell"/>
</dbReference>
<dbReference type="PANTHER" id="PTHR30572:SF18">
    <property type="entry name" value="ABC-TYPE MACROLIDE FAMILY EXPORT SYSTEM PERMEASE COMPONENT 2"/>
    <property type="match status" value="1"/>
</dbReference>
<dbReference type="HOGENOM" id="CLU_008713_1_0_6"/>
<reference evidence="9 10" key="1">
    <citation type="journal article" date="2007" name="Proc. Natl. Acad. Sci. U.S.A.">
        <title>Characterization of a marine gammaproteobacterium capable of aerobic anoxygenic photosynthesis.</title>
        <authorList>
            <person name="Fuchs B.M."/>
            <person name="Spring S."/>
            <person name="Teeling H."/>
            <person name="Quast C."/>
            <person name="Wulf J."/>
            <person name="Schattenhofer M."/>
            <person name="Yan S."/>
            <person name="Ferriera S."/>
            <person name="Johnson J."/>
            <person name="Glockner F.O."/>
            <person name="Amann R."/>
        </authorList>
    </citation>
    <scope>NUCLEOTIDE SEQUENCE [LARGE SCALE GENOMIC DNA]</scope>
    <source>
        <strain evidence="9">KT71</strain>
    </source>
</reference>
<evidence type="ECO:0000259" key="8">
    <source>
        <dbReference type="Pfam" id="PF12704"/>
    </source>
</evidence>
<comment type="caution">
    <text evidence="9">The sequence shown here is derived from an EMBL/GenBank/DDBJ whole genome shotgun (WGS) entry which is preliminary data.</text>
</comment>
<keyword evidence="4 6" id="KW-1133">Transmembrane helix</keyword>
<dbReference type="InterPro" id="IPR050250">
    <property type="entry name" value="Macrolide_Exporter_MacB"/>
</dbReference>
<organism evidence="9 10">
    <name type="scientific">Congregibacter litoralis KT71</name>
    <dbReference type="NCBI Taxonomy" id="314285"/>
    <lineage>
        <taxon>Bacteria</taxon>
        <taxon>Pseudomonadati</taxon>
        <taxon>Pseudomonadota</taxon>
        <taxon>Gammaproteobacteria</taxon>
        <taxon>Cellvibrionales</taxon>
        <taxon>Halieaceae</taxon>
        <taxon>Congregibacter</taxon>
    </lineage>
</organism>
<feature type="transmembrane region" description="Helical" evidence="6">
    <location>
        <begin position="774"/>
        <end position="795"/>
    </location>
</feature>
<evidence type="ECO:0000256" key="2">
    <source>
        <dbReference type="ARBA" id="ARBA00022475"/>
    </source>
</evidence>
<dbReference type="EMBL" id="AAOA02000004">
    <property type="protein sequence ID" value="EAQ96555.1"/>
    <property type="molecule type" value="Genomic_DNA"/>
</dbReference>
<evidence type="ECO:0000256" key="4">
    <source>
        <dbReference type="ARBA" id="ARBA00022989"/>
    </source>
</evidence>
<dbReference type="RefSeq" id="WP_008293621.1">
    <property type="nucleotide sequence ID" value="NZ_CM002299.1"/>
</dbReference>
<feature type="transmembrane region" description="Helical" evidence="6">
    <location>
        <begin position="281"/>
        <end position="302"/>
    </location>
</feature>
<evidence type="ECO:0000313" key="10">
    <source>
        <dbReference type="Proteomes" id="UP000019205"/>
    </source>
</evidence>
<dbReference type="OrthoDB" id="9770036at2"/>
<dbReference type="Proteomes" id="UP000019205">
    <property type="component" value="Chromosome"/>
</dbReference>
<dbReference type="GO" id="GO:0022857">
    <property type="term" value="F:transmembrane transporter activity"/>
    <property type="evidence" value="ECO:0007669"/>
    <property type="project" value="TreeGrafter"/>
</dbReference>
<dbReference type="eggNOG" id="COG0577">
    <property type="taxonomic scope" value="Bacteria"/>
</dbReference>
<dbReference type="AlphaFoldDB" id="A4ABP2"/>
<dbReference type="Pfam" id="PF02687">
    <property type="entry name" value="FtsX"/>
    <property type="match status" value="2"/>
</dbReference>
<evidence type="ECO:0000313" key="9">
    <source>
        <dbReference type="EMBL" id="EAQ96555.1"/>
    </source>
</evidence>
<feature type="transmembrane region" description="Helical" evidence="6">
    <location>
        <begin position="687"/>
        <end position="710"/>
    </location>
</feature>
<dbReference type="InterPro" id="IPR003838">
    <property type="entry name" value="ABC3_permease_C"/>
</dbReference>
<evidence type="ECO:0000259" key="7">
    <source>
        <dbReference type="Pfam" id="PF02687"/>
    </source>
</evidence>
<keyword evidence="2" id="KW-1003">Cell membrane</keyword>
<dbReference type="STRING" id="314285.KT71_06007"/>
<dbReference type="Pfam" id="PF12704">
    <property type="entry name" value="MacB_PCD"/>
    <property type="match status" value="2"/>
</dbReference>
<feature type="transmembrane region" description="Helical" evidence="6">
    <location>
        <begin position="21"/>
        <end position="43"/>
    </location>
</feature>
<feature type="domain" description="MacB-like periplasmic core" evidence="8">
    <location>
        <begin position="20"/>
        <end position="236"/>
    </location>
</feature>
<feature type="domain" description="MacB-like periplasmic core" evidence="8">
    <location>
        <begin position="454"/>
        <end position="650"/>
    </location>
</feature>
<sequence length="812" mass="90013">MFLNYLKIALRTIGANPLFSVINILGLAIGLACCIIITVFVNYELSYDKHWDNADRIYRVTRDFFGNDLKLARVAPPIGPLLQEDFAEIEDMTRIFQPGPLNIIHGSETTVEEGIVIADPNVFEFFNLEFVAGSRDSALATPNNMVLSERAAQRYFGSEDPLGQSLNLMGQVEATVTGVFRDLPENTHMAFEMVASIDAVPGFMGADELTNWGSNNYFTYIRLPAGYEPQRLSARFDDFLIKHRGADAPSGTALGLQRLTDIHLTSNRDSEWRANGSLSTVYTFSAVAMVVLLIACVNFMNLTTARSTQRAREVGIRKVVGATRGQIIRQFLGESVLLTAFSMLLAVALVELVLPPFSAFLEKPLVFSPADPQTLLTLVVGTGLVGLVAGSYPALYLSHFRPVEVLKGAAAGSGSAMLRKSLVVFQFTTSIALLIATGVVMAQMHYTKNLDLGFDRSRNVVMSLPYFVDLYEIYRPLRTEMETHPGIESVVYSSRVPSMQNLDGSGYVAQGKQMVSDNILAIADLKVDAHWFEHYGVSFLAGRTFRSNELRPEEPSDESPVTQAWVVLNESAARRFGWSPKEAVGKVIVQPVSRELDRLVNREVIGVIPDLYFSSLHDERKATIYSEPHTRYGRRLSVKLAPGNPQAAIAHMEAVWKRVLPRDPINWEFLDDRFDARYRADDKQAKLFGLFSAFAIFVATLGLFGLASFTTERRTKEIGIRKVMGASVADIVILLTTDFTRLVVIASVIAWPLAFYAMSQWLTRFAYAAPASEWAWLFIAAAVGALLIAWLTIAYQAARAALTRPVSALRYE</sequence>
<feature type="transmembrane region" description="Helical" evidence="6">
    <location>
        <begin position="731"/>
        <end position="754"/>
    </location>
</feature>
<protein>
    <submittedName>
        <fullName evidence="9">ABC-type antimicrobial peptide transport system, permease component</fullName>
    </submittedName>
</protein>
<feature type="transmembrane region" description="Helical" evidence="6">
    <location>
        <begin position="374"/>
        <end position="397"/>
    </location>
</feature>
<dbReference type="InterPro" id="IPR025857">
    <property type="entry name" value="MacB_PCD"/>
</dbReference>
<name>A4ABP2_9GAMM</name>
<keyword evidence="5 6" id="KW-0472">Membrane</keyword>
<accession>A4ABP2</accession>
<reference evidence="9 10" key="2">
    <citation type="journal article" date="2009" name="PLoS ONE">
        <title>The photosynthetic apparatus and its regulation in the aerobic gammaproteobacterium Congregibacter litoralis gen. nov., sp. nov.</title>
        <authorList>
            <person name="Spring S."/>
            <person name="Lunsdorf H."/>
            <person name="Fuchs B.M."/>
            <person name="Tindall B.J."/>
        </authorList>
    </citation>
    <scope>NUCLEOTIDE SEQUENCE [LARGE SCALE GENOMIC DNA]</scope>
    <source>
        <strain evidence="9">KT71</strain>
    </source>
</reference>
<evidence type="ECO:0000256" key="1">
    <source>
        <dbReference type="ARBA" id="ARBA00004651"/>
    </source>
</evidence>